<evidence type="ECO:0000313" key="4">
    <source>
        <dbReference type="EMBL" id="KAB8437437.1"/>
    </source>
</evidence>
<feature type="compositionally biased region" description="Polar residues" evidence="2">
    <location>
        <begin position="795"/>
        <end position="804"/>
    </location>
</feature>
<feature type="region of interest" description="Disordered" evidence="2">
    <location>
        <begin position="721"/>
        <end position="818"/>
    </location>
</feature>
<feature type="region of interest" description="Disordered" evidence="2">
    <location>
        <begin position="1"/>
        <end position="55"/>
    </location>
</feature>
<feature type="compositionally biased region" description="Polar residues" evidence="2">
    <location>
        <begin position="517"/>
        <end position="540"/>
    </location>
</feature>
<feature type="compositionally biased region" description="Low complexity" evidence="2">
    <location>
        <begin position="910"/>
        <end position="929"/>
    </location>
</feature>
<feature type="region of interest" description="Disordered" evidence="2">
    <location>
        <begin position="81"/>
        <end position="160"/>
    </location>
</feature>
<name>A0A5N6L103_9ROSI</name>
<feature type="compositionally biased region" description="Acidic residues" evidence="2">
    <location>
        <begin position="805"/>
        <end position="815"/>
    </location>
</feature>
<evidence type="ECO:0000259" key="3">
    <source>
        <dbReference type="Pfam" id="PF10650"/>
    </source>
</evidence>
<dbReference type="AlphaFoldDB" id="A0A5N6L103"/>
<feature type="domain" description="Putative zinc-finger" evidence="3">
    <location>
        <begin position="1094"/>
        <end position="1115"/>
    </location>
</feature>
<feature type="region of interest" description="Disordered" evidence="2">
    <location>
        <begin position="379"/>
        <end position="410"/>
    </location>
</feature>
<dbReference type="OrthoDB" id="1922977at2759"/>
<feature type="region of interest" description="Disordered" evidence="2">
    <location>
        <begin position="261"/>
        <end position="280"/>
    </location>
</feature>
<evidence type="ECO:0000256" key="1">
    <source>
        <dbReference type="SAM" id="Coils"/>
    </source>
</evidence>
<protein>
    <recommendedName>
        <fullName evidence="3">Putative zinc-finger domain-containing protein</fullName>
    </recommendedName>
</protein>
<keyword evidence="5" id="KW-1185">Reference proteome</keyword>
<feature type="compositionally biased region" description="Polar residues" evidence="2">
    <location>
        <begin position="998"/>
        <end position="1011"/>
    </location>
</feature>
<keyword evidence="1" id="KW-0175">Coiled coil</keyword>
<feature type="compositionally biased region" description="Polar residues" evidence="2">
    <location>
        <begin position="43"/>
        <end position="55"/>
    </location>
</feature>
<feature type="compositionally biased region" description="Polar residues" evidence="2">
    <location>
        <begin position="379"/>
        <end position="391"/>
    </location>
</feature>
<feature type="compositionally biased region" description="Acidic residues" evidence="2">
    <location>
        <begin position="117"/>
        <end position="129"/>
    </location>
</feature>
<sequence>MAFNYNTLPGLSGHAHPSSSSLPEHLQTHSHSPFPQPLPPAPRTQNSPPVAAFANNSYIPGLSDASSGGTWQPPLPSLYNASMSLSTPTQQPISHGAQPHTYPHEDAQHFSGMESSEGMEEGELSDSDADAAIPTVPDTSSSANEAPVPGPSTHARTNGSSNAADLFSLAYLLEQRQMAKNFIKVSGFTYQQLVQEGLNEAMLWGLYNELGISTEQAPQAPQAALPKKSPLTLSSATPAQQAKPVNREEYLARLKALQKKPALDKPSQQNSDAGNGAVAAPGDALAKNDVVEKAAQKQQRADSALIVKNISNEQQLLSIFAWSGGPAQLHVERIDKDAVVYFSSPEDKLAIWNHIGNKYKKASEGALHVKHLIETQDAVQASETSTKTQSILDKDGIKDGTKDGTQDPAALQRKEKLARLREEALKSAKAAQAKKEQLAAAAAAKAEQFLDDLGTSSHSSGTPMSSTSTLKRPLTTLADDITGAAPVKRPFGQPRYDDEQNDCIIEASDDEVDSESGRGSHQRPVQVTASAAMTPKSTHSVEGLEAHELRILEMRRRIVQLESRNKAKAISGNASPAQDAQIHKAISSPGAMLTPATPAPQAAFRGETPIPHGVSPVEWKKQRRTQIQSTLPAYNAKVASTANRLALLRQQMKDLEESMLREEAERQQLLHELEALGMDTDGIPDMPIEELKATRDDLTANLDAQATDKVSIVKAQELVPSLQQEQKNSGTSVSTGEGETTSSEDEGGDAMDISNSDSDADEGYEPQEARTNSIEEQEEEAYEPPDAGNIMPAPLQNTQLPTDSVSEDEDEDIYEPTEASAVALNTIDLNRIPDLQNSGEALLQPAVPGSDGEDDSIYADEPAVEQSGSDEDGQIRESDDLGLSSSEAESRGARVEESHPSSDARNATKAPDSASFGDSASSSGDAPMDQSEDEDEKEDEDEENEEDYEPAEASGLQGSGVAPASPADSLYDEGPEDEDDEAYNPPDADSVMEDVHRPQTNKSQPAVSAESSLDAFGDSDVGATICSCPRSSVTEIHPNVGQKSMRKKSEVYTPYESPLKLFKWYREQSKPEKESSGGPTSLTYNHNIDVNKPLCAFETAGGVCNDARCEGQHFRSMSVPAERFLAEVGAASSSNTE</sequence>
<reference evidence="4 5" key="1">
    <citation type="submission" date="2019-06" db="EMBL/GenBank/DDBJ databases">
        <title>A chromosomal-level reference genome of Carpinus fangiana (Coryloideae, Betulaceae).</title>
        <authorList>
            <person name="Yang X."/>
            <person name="Wang Z."/>
            <person name="Zhang L."/>
            <person name="Hao G."/>
            <person name="Liu J."/>
            <person name="Yang Y."/>
        </authorList>
    </citation>
    <scope>NUCLEOTIDE SEQUENCE [LARGE SCALE GENOMIC DNA]</scope>
    <source>
        <strain evidence="4">Cfa_2016G</strain>
        <tissue evidence="4">Leaf</tissue>
    </source>
</reference>
<dbReference type="Proteomes" id="UP000327013">
    <property type="component" value="Unassembled WGS sequence"/>
</dbReference>
<proteinExistence type="predicted"/>
<feature type="region of interest" description="Disordered" evidence="2">
    <location>
        <begin position="839"/>
        <end position="1051"/>
    </location>
</feature>
<organism evidence="4 5">
    <name type="scientific">Carpinus fangiana</name>
    <dbReference type="NCBI Taxonomy" id="176857"/>
    <lineage>
        <taxon>Eukaryota</taxon>
        <taxon>Viridiplantae</taxon>
        <taxon>Streptophyta</taxon>
        <taxon>Embryophyta</taxon>
        <taxon>Tracheophyta</taxon>
        <taxon>Spermatophyta</taxon>
        <taxon>Magnoliopsida</taxon>
        <taxon>eudicotyledons</taxon>
        <taxon>Gunneridae</taxon>
        <taxon>Pentapetalae</taxon>
        <taxon>rosids</taxon>
        <taxon>fabids</taxon>
        <taxon>Fagales</taxon>
        <taxon>Betulaceae</taxon>
        <taxon>Carpinus</taxon>
    </lineage>
</organism>
<feature type="coiled-coil region" evidence="1">
    <location>
        <begin position="638"/>
        <end position="708"/>
    </location>
</feature>
<evidence type="ECO:0000256" key="2">
    <source>
        <dbReference type="SAM" id="MobiDB-lite"/>
    </source>
</evidence>
<evidence type="ECO:0000313" key="5">
    <source>
        <dbReference type="Proteomes" id="UP000327013"/>
    </source>
</evidence>
<comment type="caution">
    <text evidence="4">The sequence shown here is derived from an EMBL/GenBank/DDBJ whole genome shotgun (WGS) entry which is preliminary data.</text>
</comment>
<dbReference type="EMBL" id="VIBQ01000036">
    <property type="protein sequence ID" value="KAB8437437.1"/>
    <property type="molecule type" value="Genomic_DNA"/>
</dbReference>
<feature type="compositionally biased region" description="Acidic residues" evidence="2">
    <location>
        <begin position="970"/>
        <end position="982"/>
    </location>
</feature>
<feature type="compositionally biased region" description="Polar residues" evidence="2">
    <location>
        <begin position="231"/>
        <end position="240"/>
    </location>
</feature>
<feature type="region of interest" description="Disordered" evidence="2">
    <location>
        <begin position="509"/>
        <end position="542"/>
    </location>
</feature>
<feature type="compositionally biased region" description="Acidic residues" evidence="2">
    <location>
        <begin position="930"/>
        <end position="950"/>
    </location>
</feature>
<feature type="coiled-coil region" evidence="1">
    <location>
        <begin position="414"/>
        <end position="448"/>
    </location>
</feature>
<accession>A0A5N6L103</accession>
<dbReference type="Pfam" id="PF10650">
    <property type="entry name" value="zf-C3H1"/>
    <property type="match status" value="1"/>
</dbReference>
<gene>
    <name evidence="4" type="ORF">FH972_025115</name>
</gene>
<feature type="region of interest" description="Disordered" evidence="2">
    <location>
        <begin position="218"/>
        <end position="245"/>
    </location>
</feature>
<feature type="compositionally biased region" description="Basic and acidic residues" evidence="2">
    <location>
        <begin position="888"/>
        <end position="902"/>
    </location>
</feature>
<feature type="compositionally biased region" description="Low complexity" evidence="2">
    <location>
        <begin position="729"/>
        <end position="741"/>
    </location>
</feature>
<dbReference type="InterPro" id="IPR019607">
    <property type="entry name" value="Putative_zinc-finger_domain"/>
</dbReference>
<feature type="compositionally biased region" description="Polar residues" evidence="2">
    <location>
        <begin position="81"/>
        <end position="93"/>
    </location>
</feature>
<feature type="compositionally biased region" description="Basic and acidic residues" evidence="2">
    <location>
        <begin position="392"/>
        <end position="405"/>
    </location>
</feature>